<keyword evidence="1" id="KW-0732">Signal</keyword>
<dbReference type="EMBL" id="CP096040">
    <property type="protein sequence ID" value="USQ95798.1"/>
    <property type="molecule type" value="Genomic_DNA"/>
</dbReference>
<feature type="chain" id="PRO_5047508727" evidence="1">
    <location>
        <begin position="23"/>
        <end position="178"/>
    </location>
</feature>
<protein>
    <submittedName>
        <fullName evidence="2">Uncharacterized protein</fullName>
    </submittedName>
</protein>
<evidence type="ECO:0000313" key="3">
    <source>
        <dbReference type="Proteomes" id="UP001057520"/>
    </source>
</evidence>
<evidence type="ECO:0000313" key="2">
    <source>
        <dbReference type="EMBL" id="USQ95798.1"/>
    </source>
</evidence>
<proteinExistence type="predicted"/>
<keyword evidence="3" id="KW-1185">Reference proteome</keyword>
<reference evidence="2 3" key="1">
    <citation type="submission" date="2022-04" db="EMBL/GenBank/DDBJ databases">
        <title>Genome sequence of soybean root-associated Caulobacter segnis RL271.</title>
        <authorList>
            <person name="Longley R."/>
            <person name="Bonito G."/>
            <person name="Trigodet F."/>
            <person name="Crosson S."/>
            <person name="Fiebig A."/>
        </authorList>
    </citation>
    <scope>NUCLEOTIDE SEQUENCE [LARGE SCALE GENOMIC DNA]</scope>
    <source>
        <strain evidence="2 3">RL271</strain>
    </source>
</reference>
<feature type="signal peptide" evidence="1">
    <location>
        <begin position="1"/>
        <end position="22"/>
    </location>
</feature>
<organism evidence="2 3">
    <name type="scientific">Caulobacter segnis</name>
    <dbReference type="NCBI Taxonomy" id="88688"/>
    <lineage>
        <taxon>Bacteria</taxon>
        <taxon>Pseudomonadati</taxon>
        <taxon>Pseudomonadota</taxon>
        <taxon>Alphaproteobacteria</taxon>
        <taxon>Caulobacterales</taxon>
        <taxon>Caulobacteraceae</taxon>
        <taxon>Caulobacter</taxon>
    </lineage>
</organism>
<name>A0ABY4ZSK2_9CAUL</name>
<evidence type="ECO:0000256" key="1">
    <source>
        <dbReference type="SAM" id="SignalP"/>
    </source>
</evidence>
<dbReference type="Proteomes" id="UP001057520">
    <property type="component" value="Chromosome"/>
</dbReference>
<gene>
    <name evidence="2" type="ORF">MZV50_25220</name>
</gene>
<sequence>MRLVTALQTAAGLGLVVGAAWAVHAMATDRAPLPKDFVKGGQAYHWSVAHGVTGGLLLSGPARPDGSNVDLVLSCSGLKSGGVQARFYAPAANSTQLRVRTVDTVFRVYRGVETIRERSFVGGQGDMPDGYLSSLTRTPTISIEYAGRVTTFPGPGKALAEHFGRYCSELARRAARDE</sequence>
<accession>A0ABY4ZSK2</accession>